<keyword evidence="2" id="KW-1185">Reference proteome</keyword>
<evidence type="ECO:0000313" key="2">
    <source>
        <dbReference type="Proteomes" id="UP000499080"/>
    </source>
</evidence>
<dbReference type="Proteomes" id="UP000499080">
    <property type="component" value="Unassembled WGS sequence"/>
</dbReference>
<proteinExistence type="predicted"/>
<comment type="caution">
    <text evidence="1">The sequence shown here is derived from an EMBL/GenBank/DDBJ whole genome shotgun (WGS) entry which is preliminary data.</text>
</comment>
<dbReference type="EMBL" id="BGPR01002374">
    <property type="protein sequence ID" value="GBM72406.1"/>
    <property type="molecule type" value="Genomic_DNA"/>
</dbReference>
<organism evidence="1 2">
    <name type="scientific">Araneus ventricosus</name>
    <name type="common">Orbweaver spider</name>
    <name type="synonym">Epeira ventricosa</name>
    <dbReference type="NCBI Taxonomy" id="182803"/>
    <lineage>
        <taxon>Eukaryota</taxon>
        <taxon>Metazoa</taxon>
        <taxon>Ecdysozoa</taxon>
        <taxon>Arthropoda</taxon>
        <taxon>Chelicerata</taxon>
        <taxon>Arachnida</taxon>
        <taxon>Araneae</taxon>
        <taxon>Araneomorphae</taxon>
        <taxon>Entelegynae</taxon>
        <taxon>Araneoidea</taxon>
        <taxon>Araneidae</taxon>
        <taxon>Araneus</taxon>
    </lineage>
</organism>
<name>A0A4Y2I5H0_ARAVE</name>
<accession>A0A4Y2I5H0</accession>
<sequence>MNWTQVTCRRQDLGQMYEDKPPSSKTFRGNWPLLVSIEENQGTLRLFSLKPGYFGRLRHELDSPNLRCHLPHYHNPFRNLPLSRTEMGCGGKDNCNSYLTYLLSDLRNSLPSKEANRLSPAFVVVKETFLDRPDRSLGMRGLTS</sequence>
<evidence type="ECO:0000313" key="1">
    <source>
        <dbReference type="EMBL" id="GBM72406.1"/>
    </source>
</evidence>
<reference evidence="1 2" key="1">
    <citation type="journal article" date="2019" name="Sci. Rep.">
        <title>Orb-weaving spider Araneus ventricosus genome elucidates the spidroin gene catalogue.</title>
        <authorList>
            <person name="Kono N."/>
            <person name="Nakamura H."/>
            <person name="Ohtoshi R."/>
            <person name="Moran D.A.P."/>
            <person name="Shinohara A."/>
            <person name="Yoshida Y."/>
            <person name="Fujiwara M."/>
            <person name="Mori M."/>
            <person name="Tomita M."/>
            <person name="Arakawa K."/>
        </authorList>
    </citation>
    <scope>NUCLEOTIDE SEQUENCE [LARGE SCALE GENOMIC DNA]</scope>
</reference>
<protein>
    <submittedName>
        <fullName evidence="1">Uncharacterized protein</fullName>
    </submittedName>
</protein>
<gene>
    <name evidence="1" type="ORF">AVEN_175580_1</name>
</gene>
<dbReference type="AlphaFoldDB" id="A0A4Y2I5H0"/>